<dbReference type="PROSITE" id="PS51257">
    <property type="entry name" value="PROKAR_LIPOPROTEIN"/>
    <property type="match status" value="1"/>
</dbReference>
<dbReference type="EMBL" id="JACBZH010000001">
    <property type="protein sequence ID" value="NYH92281.1"/>
    <property type="molecule type" value="Genomic_DNA"/>
</dbReference>
<evidence type="ECO:0000256" key="5">
    <source>
        <dbReference type="SAM" id="SignalP"/>
    </source>
</evidence>
<keyword evidence="3" id="KW-0813">Transport</keyword>
<dbReference type="SUPFAM" id="SSF53850">
    <property type="entry name" value="Periplasmic binding protein-like II"/>
    <property type="match status" value="1"/>
</dbReference>
<comment type="similarity">
    <text evidence="2">Belongs to the bacterial solute-binding protein 1 family.</text>
</comment>
<evidence type="ECO:0000313" key="7">
    <source>
        <dbReference type="Proteomes" id="UP000579605"/>
    </source>
</evidence>
<dbReference type="AlphaFoldDB" id="A0A852ZGI9"/>
<evidence type="ECO:0000313" key="6">
    <source>
        <dbReference type="EMBL" id="NYH92281.1"/>
    </source>
</evidence>
<keyword evidence="6" id="KW-0762">Sugar transport</keyword>
<gene>
    <name evidence="6" type="ORF">F4554_004919</name>
</gene>
<accession>A0A852ZGI9</accession>
<dbReference type="Proteomes" id="UP000579605">
    <property type="component" value="Unassembled WGS sequence"/>
</dbReference>
<keyword evidence="4 5" id="KW-0732">Signal</keyword>
<name>A0A852ZGI9_9ACTN</name>
<dbReference type="PROSITE" id="PS51318">
    <property type="entry name" value="TAT"/>
    <property type="match status" value="1"/>
</dbReference>
<dbReference type="InterPro" id="IPR006311">
    <property type="entry name" value="TAT_signal"/>
</dbReference>
<evidence type="ECO:0000256" key="4">
    <source>
        <dbReference type="ARBA" id="ARBA00022729"/>
    </source>
</evidence>
<reference evidence="6 7" key="1">
    <citation type="submission" date="2020-07" db="EMBL/GenBank/DDBJ databases">
        <title>Sequencing the genomes of 1000 actinobacteria strains.</title>
        <authorList>
            <person name="Klenk H.-P."/>
        </authorList>
    </citation>
    <scope>NUCLEOTIDE SEQUENCE [LARGE SCALE GENOMIC DNA]</scope>
    <source>
        <strain evidence="6 7">DSM 18448</strain>
    </source>
</reference>
<dbReference type="Pfam" id="PF01547">
    <property type="entry name" value="SBP_bac_1"/>
    <property type="match status" value="1"/>
</dbReference>
<dbReference type="RefSeq" id="WP_179789726.1">
    <property type="nucleotide sequence ID" value="NZ_BAAARR010000005.1"/>
</dbReference>
<dbReference type="PANTHER" id="PTHR43649">
    <property type="entry name" value="ARABINOSE-BINDING PROTEIN-RELATED"/>
    <property type="match status" value="1"/>
</dbReference>
<evidence type="ECO:0000256" key="1">
    <source>
        <dbReference type="ARBA" id="ARBA00004196"/>
    </source>
</evidence>
<feature type="signal peptide" evidence="5">
    <location>
        <begin position="1"/>
        <end position="22"/>
    </location>
</feature>
<feature type="chain" id="PRO_5038667446" evidence="5">
    <location>
        <begin position="23"/>
        <end position="492"/>
    </location>
</feature>
<dbReference type="PANTHER" id="PTHR43649:SF31">
    <property type="entry name" value="SN-GLYCEROL-3-PHOSPHATE-BINDING PERIPLASMIC PROTEIN UGPB"/>
    <property type="match status" value="1"/>
</dbReference>
<evidence type="ECO:0000256" key="3">
    <source>
        <dbReference type="ARBA" id="ARBA00022448"/>
    </source>
</evidence>
<organism evidence="6 7">
    <name type="scientific">Actinopolymorpha rutila</name>
    <dbReference type="NCBI Taxonomy" id="446787"/>
    <lineage>
        <taxon>Bacteria</taxon>
        <taxon>Bacillati</taxon>
        <taxon>Actinomycetota</taxon>
        <taxon>Actinomycetes</taxon>
        <taxon>Propionibacteriales</taxon>
        <taxon>Actinopolymorphaceae</taxon>
        <taxon>Actinopolymorpha</taxon>
    </lineage>
</organism>
<dbReference type="InterPro" id="IPR050490">
    <property type="entry name" value="Bact_solute-bd_prot1"/>
</dbReference>
<dbReference type="Gene3D" id="3.40.190.10">
    <property type="entry name" value="Periplasmic binding protein-like II"/>
    <property type="match status" value="1"/>
</dbReference>
<comment type="subcellular location">
    <subcellularLocation>
        <location evidence="1">Cell envelope</location>
    </subcellularLocation>
</comment>
<keyword evidence="7" id="KW-1185">Reference proteome</keyword>
<evidence type="ECO:0000256" key="2">
    <source>
        <dbReference type="ARBA" id="ARBA00008520"/>
    </source>
</evidence>
<sequence>MINRRKFLASGGALLGAVGLGACNTAPSTSEGSGGSHAGGGGGGGKGGVLRWWDQFEPRADLHKEIFAEFEKSSGVHVDYTVYNPNKQGQALQLAFSSKQMPDVFTTAGLGVPAARLRKQGWFAPIDLDEQALAAIPKAAFLEGFTHWNGKLYSLPLASFRQYTTLTWYNTDLVKKAGGDPTHDLATWDGVRATARKIKQSGGGAYGWIAPLQFAARMGEHVEDLAQAGGGVGGVDPRTGEYTYGSDPYVHAVEFLQSMKSDGVLFPASSSLDARTARARWTTGIAGVFFDGPWNVGVIKDGFKQFLGKLGVAPVPVAEAGRTPVLYSAPKPGDFWLSASSKLPDKASELLGRFATKDVMLREAEQMDGMPVDLSLVDKADVHPTFKQAAAFYKEQVKLAPSPIARNAAVSDVIAEMKPIAPDLGTLVQGALSGQVKDVRKALTDYAGKLTAERARAIKVVAGKGAKVSEDDWKFDDWKPGEDYGTDKYGSS</sequence>
<proteinExistence type="inferred from homology"/>
<comment type="caution">
    <text evidence="6">The sequence shown here is derived from an EMBL/GenBank/DDBJ whole genome shotgun (WGS) entry which is preliminary data.</text>
</comment>
<protein>
    <submittedName>
        <fullName evidence="6">Multiple sugar transport system substrate-binding protein</fullName>
    </submittedName>
</protein>
<dbReference type="InterPro" id="IPR006059">
    <property type="entry name" value="SBP"/>
</dbReference>
<dbReference type="GO" id="GO:0030313">
    <property type="term" value="C:cell envelope"/>
    <property type="evidence" value="ECO:0007669"/>
    <property type="project" value="UniProtKB-SubCell"/>
</dbReference>